<evidence type="ECO:0000313" key="4">
    <source>
        <dbReference type="Proteomes" id="UP000755104"/>
    </source>
</evidence>
<dbReference type="PROSITE" id="PS51318">
    <property type="entry name" value="TAT"/>
    <property type="match status" value="1"/>
</dbReference>
<dbReference type="Pfam" id="PF00266">
    <property type="entry name" value="Aminotran_5"/>
    <property type="match status" value="1"/>
</dbReference>
<keyword evidence="1" id="KW-0663">Pyridoxal phosphate</keyword>
<dbReference type="InterPro" id="IPR015424">
    <property type="entry name" value="PyrdxlP-dep_Trfase"/>
</dbReference>
<dbReference type="RefSeq" id="WP_221558920.1">
    <property type="nucleotide sequence ID" value="NZ_JAIGNO010000008.1"/>
</dbReference>
<dbReference type="PANTHER" id="PTHR43092">
    <property type="entry name" value="L-CYSTEINE DESULFHYDRASE"/>
    <property type="match status" value="1"/>
</dbReference>
<gene>
    <name evidence="3" type="ORF">K3174_12385</name>
</gene>
<accession>A0ABS7JBI8</accession>
<comment type="caution">
    <text evidence="3">The sequence shown here is derived from an EMBL/GenBank/DDBJ whole genome shotgun (WGS) entry which is preliminary data.</text>
</comment>
<evidence type="ECO:0000313" key="3">
    <source>
        <dbReference type="EMBL" id="MBX7483330.1"/>
    </source>
</evidence>
<dbReference type="EMBL" id="JAIGNO010000008">
    <property type="protein sequence ID" value="MBX7483330.1"/>
    <property type="molecule type" value="Genomic_DNA"/>
</dbReference>
<proteinExistence type="predicted"/>
<organism evidence="3 4">
    <name type="scientific">Qipengyuania qiaonensis</name>
    <dbReference type="NCBI Taxonomy" id="2867240"/>
    <lineage>
        <taxon>Bacteria</taxon>
        <taxon>Pseudomonadati</taxon>
        <taxon>Pseudomonadota</taxon>
        <taxon>Alphaproteobacteria</taxon>
        <taxon>Sphingomonadales</taxon>
        <taxon>Erythrobacteraceae</taxon>
        <taxon>Qipengyuania</taxon>
    </lineage>
</organism>
<name>A0ABS7JBI8_9SPHN</name>
<dbReference type="Gene3D" id="3.40.640.10">
    <property type="entry name" value="Type I PLP-dependent aspartate aminotransferase-like (Major domain)"/>
    <property type="match status" value="1"/>
</dbReference>
<sequence>MSNERAISRRTVLAAGAAVPAAAMMPGEIKARMPAISPGAGPFTDLYDIDRSIVSLDAAYYGAMTRATRALYRENTEWVNSHHSVFLRSALPGLSRDERLQPATDAAATLIGASPDEIALCAGGTEALYGLIVNYAPLKAGDAIAMADVDYDEMQYAMEHLAVTRDAKLKRITMPEPSTTATILETYERLFRETPRLKLLLLTHVSNRNGLTMPVREIATMAKARGIDIILDAAQSVGLLPVDVETMGVDFMGFSLHKWLAAPLGTGAIYIREERKADIAPWLGNRIRDPDDIRARVPTGTIDFAARLTVPQAVAQHHDLGPERKLAYLRGLRDRWVAGIQDIPGLEIVQPDDRDRYAVIGAFRLPGQKNLEQAKRVQSLFAKRHRVLVVAKAGLASGAVMRVTPALFNTEDDLDRLVAAIQAERSMFA</sequence>
<dbReference type="InterPro" id="IPR015421">
    <property type="entry name" value="PyrdxlP-dep_Trfase_major"/>
</dbReference>
<protein>
    <submittedName>
        <fullName evidence="3">Aminotransferase class V-fold PLP-dependent enzyme</fullName>
    </submittedName>
</protein>
<evidence type="ECO:0000259" key="2">
    <source>
        <dbReference type="Pfam" id="PF00266"/>
    </source>
</evidence>
<dbReference type="SUPFAM" id="SSF53383">
    <property type="entry name" value="PLP-dependent transferases"/>
    <property type="match status" value="1"/>
</dbReference>
<dbReference type="Gene3D" id="3.90.1150.10">
    <property type="entry name" value="Aspartate Aminotransferase, domain 1"/>
    <property type="match status" value="1"/>
</dbReference>
<keyword evidence="3" id="KW-0808">Transferase</keyword>
<keyword evidence="3" id="KW-0032">Aminotransferase</keyword>
<dbReference type="PANTHER" id="PTHR43092:SF6">
    <property type="entry name" value="BLR1280 PROTEIN"/>
    <property type="match status" value="1"/>
</dbReference>
<evidence type="ECO:0000256" key="1">
    <source>
        <dbReference type="ARBA" id="ARBA00022898"/>
    </source>
</evidence>
<dbReference type="InterPro" id="IPR000192">
    <property type="entry name" value="Aminotrans_V_dom"/>
</dbReference>
<feature type="domain" description="Aminotransferase class V" evidence="2">
    <location>
        <begin position="101"/>
        <end position="417"/>
    </location>
</feature>
<reference evidence="3 4" key="1">
    <citation type="submission" date="2021-08" db="EMBL/GenBank/DDBJ databases">
        <title>Comparative Genomics Analysis of the Genus Qipengyuania Reveals Extensive Genetic Diversity and Metabolic Versatility, Including the Description of Fifteen Novel Species.</title>
        <authorList>
            <person name="Liu Y."/>
        </authorList>
    </citation>
    <scope>NUCLEOTIDE SEQUENCE [LARGE SCALE GENOMIC DNA]</scope>
    <source>
        <strain evidence="3 4">6D47A</strain>
    </source>
</reference>
<dbReference type="Proteomes" id="UP000755104">
    <property type="component" value="Unassembled WGS sequence"/>
</dbReference>
<dbReference type="InterPro" id="IPR006311">
    <property type="entry name" value="TAT_signal"/>
</dbReference>
<dbReference type="GO" id="GO:0008483">
    <property type="term" value="F:transaminase activity"/>
    <property type="evidence" value="ECO:0007669"/>
    <property type="project" value="UniProtKB-KW"/>
</dbReference>
<dbReference type="InterPro" id="IPR015422">
    <property type="entry name" value="PyrdxlP-dep_Trfase_small"/>
</dbReference>
<keyword evidence="4" id="KW-1185">Reference proteome</keyword>